<gene>
    <name evidence="2" type="ORF">JZO70_21510</name>
</gene>
<keyword evidence="1" id="KW-0812">Transmembrane</keyword>
<evidence type="ECO:0000313" key="3">
    <source>
        <dbReference type="Proteomes" id="UP000664601"/>
    </source>
</evidence>
<keyword evidence="1" id="KW-1133">Transmembrane helix</keyword>
<sequence>MDVYKTIGKFWVAGWLIIGVPYCLIAHVSFGELVESFIFVTIFLGVLFGFGEIRDYIRKRASED</sequence>
<keyword evidence="1" id="KW-0472">Membrane</keyword>
<dbReference type="RefSeq" id="WP_207675755.1">
    <property type="nucleotide sequence ID" value="NZ_JAFREM010000042.1"/>
</dbReference>
<proteinExistence type="predicted"/>
<dbReference type="EMBL" id="JAFREM010000042">
    <property type="protein sequence ID" value="MBO1308764.1"/>
    <property type="molecule type" value="Genomic_DNA"/>
</dbReference>
<keyword evidence="3" id="KW-1185">Reference proteome</keyword>
<evidence type="ECO:0000256" key="1">
    <source>
        <dbReference type="SAM" id="Phobius"/>
    </source>
</evidence>
<accession>A0ABS3LK79</accession>
<organism evidence="2 3">
    <name type="scientific">Candidatus Enterococcus moelleringii</name>
    <dbReference type="NCBI Taxonomy" id="2815325"/>
    <lineage>
        <taxon>Bacteria</taxon>
        <taxon>Bacillati</taxon>
        <taxon>Bacillota</taxon>
        <taxon>Bacilli</taxon>
        <taxon>Lactobacillales</taxon>
        <taxon>Enterococcaceae</taxon>
        <taxon>Enterococcus</taxon>
    </lineage>
</organism>
<dbReference type="Proteomes" id="UP000664601">
    <property type="component" value="Unassembled WGS sequence"/>
</dbReference>
<evidence type="ECO:0000313" key="2">
    <source>
        <dbReference type="EMBL" id="MBO1308764.1"/>
    </source>
</evidence>
<name>A0ABS3LK79_9ENTE</name>
<reference evidence="2 3" key="1">
    <citation type="submission" date="2021-03" db="EMBL/GenBank/DDBJ databases">
        <title>Enterococcal diversity collection.</title>
        <authorList>
            <person name="Gilmore M.S."/>
            <person name="Schwartzman J."/>
            <person name="Van Tyne D."/>
            <person name="Martin M."/>
            <person name="Earl A.M."/>
            <person name="Manson A.L."/>
            <person name="Straub T."/>
            <person name="Salamzade R."/>
            <person name="Saavedra J."/>
            <person name="Lebreton F."/>
            <person name="Prichula J."/>
            <person name="Schaufler K."/>
            <person name="Gaca A."/>
            <person name="Sgardioli B."/>
            <person name="Wagenaar J."/>
            <person name="Strong T."/>
        </authorList>
    </citation>
    <scope>NUCLEOTIDE SEQUENCE [LARGE SCALE GENOMIC DNA]</scope>
    <source>
        <strain evidence="2 3">669A</strain>
    </source>
</reference>
<feature type="transmembrane region" description="Helical" evidence="1">
    <location>
        <begin position="36"/>
        <end position="53"/>
    </location>
</feature>
<comment type="caution">
    <text evidence="2">The sequence shown here is derived from an EMBL/GenBank/DDBJ whole genome shotgun (WGS) entry which is preliminary data.</text>
</comment>
<feature type="transmembrane region" description="Helical" evidence="1">
    <location>
        <begin position="12"/>
        <end position="30"/>
    </location>
</feature>
<protein>
    <submittedName>
        <fullName evidence="2">Uncharacterized protein</fullName>
    </submittedName>
</protein>